<accession>A0A1V6LV32</accession>
<evidence type="ECO:0000313" key="3">
    <source>
        <dbReference type="Proteomes" id="UP000191680"/>
    </source>
</evidence>
<dbReference type="SUPFAM" id="SSF51735">
    <property type="entry name" value="NAD(P)-binding Rossmann-fold domains"/>
    <property type="match status" value="1"/>
</dbReference>
<dbReference type="EMBL" id="MTBC01000001">
    <property type="protein sequence ID" value="OQD43999.1"/>
    <property type="molecule type" value="Genomic_DNA"/>
</dbReference>
<gene>
    <name evidence="2" type="ORF">BUL40_00130</name>
</gene>
<dbReference type="Pfam" id="PF01370">
    <property type="entry name" value="Epimerase"/>
    <property type="match status" value="1"/>
</dbReference>
<dbReference type="Gene3D" id="3.40.50.720">
    <property type="entry name" value="NAD(P)-binding Rossmann-like Domain"/>
    <property type="match status" value="1"/>
</dbReference>
<dbReference type="InterPro" id="IPR036291">
    <property type="entry name" value="NAD(P)-bd_dom_sf"/>
</dbReference>
<protein>
    <submittedName>
        <fullName evidence="2">NAD(P)-dependent oxidoreductase</fullName>
    </submittedName>
</protein>
<keyword evidence="3" id="KW-1185">Reference proteome</keyword>
<reference evidence="2 3" key="1">
    <citation type="submission" date="2016-12" db="EMBL/GenBank/DDBJ databases">
        <authorList>
            <person name="Song W.-J."/>
            <person name="Kurnit D.M."/>
        </authorList>
    </citation>
    <scope>NUCLEOTIDE SEQUENCE [LARGE SCALE GENOMIC DNA]</scope>
    <source>
        <strain evidence="2 3">HSG9</strain>
    </source>
</reference>
<dbReference type="InterPro" id="IPR001509">
    <property type="entry name" value="Epimerase_deHydtase"/>
</dbReference>
<dbReference type="OrthoDB" id="751203at2"/>
<dbReference type="InterPro" id="IPR051783">
    <property type="entry name" value="NAD(P)-dependent_oxidoreduct"/>
</dbReference>
<evidence type="ECO:0000259" key="1">
    <source>
        <dbReference type="Pfam" id="PF01370"/>
    </source>
</evidence>
<sequence>MSKTIGILGCGWLGTPLAENLLERKFQVLGTTTQSNKLPLLTAKGIKAFELYVAEDKISGDLNTFLTNLTVLIVNIPPKLRGPNPQNFTAKMQLLLKAIGTLKLKVIFVSSTSVYGNVDGEVTEDTPPNPVTESGKQLLKAENLFRNTPNLETTVVRFGGLIGPDRHPINHLSGKRDLTNGDEIINLIHIKDCIRMITLILENNWWNITINGACPYHPTKKEYYTQEALKRGLQIPVYSQNSSKIYQKFIKSRNFPYYNEGFYTTIQ</sequence>
<organism evidence="2 3">
    <name type="scientific">Croceivirga radicis</name>
    <dbReference type="NCBI Taxonomy" id="1929488"/>
    <lineage>
        <taxon>Bacteria</taxon>
        <taxon>Pseudomonadati</taxon>
        <taxon>Bacteroidota</taxon>
        <taxon>Flavobacteriia</taxon>
        <taxon>Flavobacteriales</taxon>
        <taxon>Flavobacteriaceae</taxon>
        <taxon>Croceivirga</taxon>
    </lineage>
</organism>
<comment type="caution">
    <text evidence="2">The sequence shown here is derived from an EMBL/GenBank/DDBJ whole genome shotgun (WGS) entry which is preliminary data.</text>
</comment>
<dbReference type="PANTHER" id="PTHR48079">
    <property type="entry name" value="PROTEIN YEEZ"/>
    <property type="match status" value="1"/>
</dbReference>
<dbReference type="Proteomes" id="UP000191680">
    <property type="component" value="Unassembled WGS sequence"/>
</dbReference>
<dbReference type="GO" id="GO:0005737">
    <property type="term" value="C:cytoplasm"/>
    <property type="evidence" value="ECO:0007669"/>
    <property type="project" value="TreeGrafter"/>
</dbReference>
<name>A0A1V6LV32_9FLAO</name>
<dbReference type="GO" id="GO:0004029">
    <property type="term" value="F:aldehyde dehydrogenase (NAD+) activity"/>
    <property type="evidence" value="ECO:0007669"/>
    <property type="project" value="TreeGrafter"/>
</dbReference>
<dbReference type="PANTHER" id="PTHR48079:SF6">
    <property type="entry name" value="NAD(P)-BINDING DOMAIN-CONTAINING PROTEIN-RELATED"/>
    <property type="match status" value="1"/>
</dbReference>
<dbReference type="RefSeq" id="WP_080317588.1">
    <property type="nucleotide sequence ID" value="NZ_MTBC01000001.1"/>
</dbReference>
<feature type="domain" description="NAD-dependent epimerase/dehydratase" evidence="1">
    <location>
        <begin position="11"/>
        <end position="203"/>
    </location>
</feature>
<proteinExistence type="predicted"/>
<evidence type="ECO:0000313" key="2">
    <source>
        <dbReference type="EMBL" id="OQD43999.1"/>
    </source>
</evidence>
<dbReference type="AlphaFoldDB" id="A0A1V6LV32"/>